<reference evidence="2" key="2">
    <citation type="submission" date="2020-11" db="EMBL/GenBank/DDBJ databases">
        <authorList>
            <consortium name="DOE Joint Genome Institute"/>
            <person name="Kuo A."/>
            <person name="Miyauchi S."/>
            <person name="Kiss E."/>
            <person name="Drula E."/>
            <person name="Kohler A."/>
            <person name="Sanchez-Garcia M."/>
            <person name="Andreopoulos B."/>
            <person name="Barry K.W."/>
            <person name="Bonito G."/>
            <person name="Buee M."/>
            <person name="Carver A."/>
            <person name="Chen C."/>
            <person name="Cichocki N."/>
            <person name="Clum A."/>
            <person name="Culley D."/>
            <person name="Crous P.W."/>
            <person name="Fauchery L."/>
            <person name="Girlanda M."/>
            <person name="Hayes R."/>
            <person name="Keri Z."/>
            <person name="Labutti K."/>
            <person name="Lipzen A."/>
            <person name="Lombard V."/>
            <person name="Magnuson J."/>
            <person name="Maillard F."/>
            <person name="Morin E."/>
            <person name="Murat C."/>
            <person name="Nolan M."/>
            <person name="Ohm R."/>
            <person name="Pangilinan J."/>
            <person name="Pereira M."/>
            <person name="Perotto S."/>
            <person name="Peter M."/>
            <person name="Riley R."/>
            <person name="Sitrit Y."/>
            <person name="Stielow B."/>
            <person name="Szollosi G."/>
            <person name="Zifcakova L."/>
            <person name="Stursova M."/>
            <person name="Spatafora J.W."/>
            <person name="Tedersoo L."/>
            <person name="Vaario L.-M."/>
            <person name="Yamada A."/>
            <person name="Yan M."/>
            <person name="Wang P."/>
            <person name="Xu J."/>
            <person name="Bruns T."/>
            <person name="Baldrian P."/>
            <person name="Vilgalys R."/>
            <person name="Henrissat B."/>
            <person name="Grigoriev I.V."/>
            <person name="Hibbett D."/>
            <person name="Nagy L.G."/>
            <person name="Martin F.M."/>
        </authorList>
    </citation>
    <scope>NUCLEOTIDE SEQUENCE</scope>
    <source>
        <strain evidence="2">UH-Tt-Lm1</strain>
    </source>
</reference>
<evidence type="ECO:0000313" key="3">
    <source>
        <dbReference type="Proteomes" id="UP000736335"/>
    </source>
</evidence>
<sequence length="494" mass="55191">MLNDMPPELLGKIFGHLSAPDIIRLKLVNHTLRDAVSSQPHLQYKWELATAGMLDNPDVPGTLSDRRTSLRAYQSGLDNLTPVGRSRLPLGLADWSQGFRGSADIFVTWTESPDTMLHFCRPSSASGCRSTKAWSFPLTFQPGHILIHPPSDLIVLADDASQRLYLRSMTTGEPHPLASHEWIEHDLEALQLIVSVSDHTLSTSVPGRLILWNWRTGTMIFDRNDLRPDSMAFIGEDRLLIAEALYTEGVAPALVLLDMSGVGESLATVHEVKFVCDLRYHGNRVRIVSEQGGYSDISQVIGQEAPFYPDPSRRVLGLIITPPHDLLFGARGTYVVRSETILRLAREKGEGVIEWDAWGKYAVALDMDEVPGAVARYSISGGRFVGVYISKTTNWVKVRLWDVSRGSLQHPGVGVDGRYGLDKKARFRLIEGLVQLPQGHKQLGMLRDTLVVLTVGYSEPSLASTLIDEWIRIRQSDARWDLPGQRRLDIFNFW</sequence>
<dbReference type="PROSITE" id="PS50181">
    <property type="entry name" value="FBOX"/>
    <property type="match status" value="1"/>
</dbReference>
<dbReference type="SUPFAM" id="SSF63829">
    <property type="entry name" value="Calcium-dependent phosphotriesterase"/>
    <property type="match status" value="1"/>
</dbReference>
<proteinExistence type="predicted"/>
<dbReference type="OrthoDB" id="2745718at2759"/>
<dbReference type="EMBL" id="WIUZ02000001">
    <property type="protein sequence ID" value="KAF9791922.1"/>
    <property type="molecule type" value="Genomic_DNA"/>
</dbReference>
<accession>A0A9P6HQC0</accession>
<name>A0A9P6HQC0_9AGAM</name>
<dbReference type="AlphaFoldDB" id="A0A9P6HQC0"/>
<protein>
    <recommendedName>
        <fullName evidence="1">F-box domain-containing protein</fullName>
    </recommendedName>
</protein>
<gene>
    <name evidence="2" type="ORF">BJ322DRAFT_3092</name>
</gene>
<dbReference type="InterPro" id="IPR036047">
    <property type="entry name" value="F-box-like_dom_sf"/>
</dbReference>
<dbReference type="Proteomes" id="UP000736335">
    <property type="component" value="Unassembled WGS sequence"/>
</dbReference>
<reference evidence="2" key="1">
    <citation type="journal article" date="2020" name="Nat. Commun.">
        <title>Large-scale genome sequencing of mycorrhizal fungi provides insights into the early evolution of symbiotic traits.</title>
        <authorList>
            <person name="Miyauchi S."/>
            <person name="Kiss E."/>
            <person name="Kuo A."/>
            <person name="Drula E."/>
            <person name="Kohler A."/>
            <person name="Sanchez-Garcia M."/>
            <person name="Morin E."/>
            <person name="Andreopoulos B."/>
            <person name="Barry K.W."/>
            <person name="Bonito G."/>
            <person name="Buee M."/>
            <person name="Carver A."/>
            <person name="Chen C."/>
            <person name="Cichocki N."/>
            <person name="Clum A."/>
            <person name="Culley D."/>
            <person name="Crous P.W."/>
            <person name="Fauchery L."/>
            <person name="Girlanda M."/>
            <person name="Hayes R.D."/>
            <person name="Keri Z."/>
            <person name="LaButti K."/>
            <person name="Lipzen A."/>
            <person name="Lombard V."/>
            <person name="Magnuson J."/>
            <person name="Maillard F."/>
            <person name="Murat C."/>
            <person name="Nolan M."/>
            <person name="Ohm R.A."/>
            <person name="Pangilinan J."/>
            <person name="Pereira M.F."/>
            <person name="Perotto S."/>
            <person name="Peter M."/>
            <person name="Pfister S."/>
            <person name="Riley R."/>
            <person name="Sitrit Y."/>
            <person name="Stielow J.B."/>
            <person name="Szollosi G."/>
            <person name="Zifcakova L."/>
            <person name="Stursova M."/>
            <person name="Spatafora J.W."/>
            <person name="Tedersoo L."/>
            <person name="Vaario L.M."/>
            <person name="Yamada A."/>
            <person name="Yan M."/>
            <person name="Wang P."/>
            <person name="Xu J."/>
            <person name="Bruns T."/>
            <person name="Baldrian P."/>
            <person name="Vilgalys R."/>
            <person name="Dunand C."/>
            <person name="Henrissat B."/>
            <person name="Grigoriev I.V."/>
            <person name="Hibbett D."/>
            <person name="Nagy L.G."/>
            <person name="Martin F.M."/>
        </authorList>
    </citation>
    <scope>NUCLEOTIDE SEQUENCE</scope>
    <source>
        <strain evidence="2">UH-Tt-Lm1</strain>
    </source>
</reference>
<comment type="caution">
    <text evidence="2">The sequence shown here is derived from an EMBL/GenBank/DDBJ whole genome shotgun (WGS) entry which is preliminary data.</text>
</comment>
<dbReference type="SUPFAM" id="SSF81383">
    <property type="entry name" value="F-box domain"/>
    <property type="match status" value="1"/>
</dbReference>
<dbReference type="Gene3D" id="1.20.1280.50">
    <property type="match status" value="1"/>
</dbReference>
<dbReference type="Pfam" id="PF00646">
    <property type="entry name" value="F-box"/>
    <property type="match status" value="1"/>
</dbReference>
<dbReference type="SMART" id="SM00256">
    <property type="entry name" value="FBOX"/>
    <property type="match status" value="1"/>
</dbReference>
<evidence type="ECO:0000313" key="2">
    <source>
        <dbReference type="EMBL" id="KAF9791922.1"/>
    </source>
</evidence>
<evidence type="ECO:0000259" key="1">
    <source>
        <dbReference type="PROSITE" id="PS50181"/>
    </source>
</evidence>
<feature type="domain" description="F-box" evidence="1">
    <location>
        <begin position="1"/>
        <end position="49"/>
    </location>
</feature>
<dbReference type="InterPro" id="IPR001810">
    <property type="entry name" value="F-box_dom"/>
</dbReference>
<organism evidence="2 3">
    <name type="scientific">Thelephora terrestris</name>
    <dbReference type="NCBI Taxonomy" id="56493"/>
    <lineage>
        <taxon>Eukaryota</taxon>
        <taxon>Fungi</taxon>
        <taxon>Dikarya</taxon>
        <taxon>Basidiomycota</taxon>
        <taxon>Agaricomycotina</taxon>
        <taxon>Agaricomycetes</taxon>
        <taxon>Thelephorales</taxon>
        <taxon>Thelephoraceae</taxon>
        <taxon>Thelephora</taxon>
    </lineage>
</organism>
<keyword evidence="3" id="KW-1185">Reference proteome</keyword>